<gene>
    <name evidence="4" type="ORF">DNTS_027235</name>
</gene>
<feature type="non-terminal residue" evidence="4">
    <location>
        <position position="116"/>
    </location>
</feature>
<name>A0A553NAJ4_9TELE</name>
<dbReference type="EMBL" id="SRMA01027000">
    <property type="protein sequence ID" value="TRY62453.1"/>
    <property type="molecule type" value="Genomic_DNA"/>
</dbReference>
<sequence length="116" mass="12521">STTACEQSNAALSCGTSPSSDQGLVIHICSANYGRTDGETCSQGRPPAQVSRTNCYFSNSLTLVTNECEGRSSCTIAASNSVFSDPCVNTYKFLYVSYACVCKFLRLLPFLQFLED</sequence>
<evidence type="ECO:0000313" key="5">
    <source>
        <dbReference type="Proteomes" id="UP000316079"/>
    </source>
</evidence>
<reference evidence="4 5" key="1">
    <citation type="journal article" date="2019" name="Sci. Data">
        <title>Hybrid genome assembly and annotation of Danionella translucida.</title>
        <authorList>
            <person name="Kadobianskyi M."/>
            <person name="Schulze L."/>
            <person name="Schuelke M."/>
            <person name="Judkewitz B."/>
        </authorList>
    </citation>
    <scope>NUCLEOTIDE SEQUENCE [LARGE SCALE GENOMIC DNA]</scope>
    <source>
        <strain evidence="4 5">Bolton</strain>
    </source>
</reference>
<accession>A0A553NAJ4</accession>
<proteinExistence type="predicted"/>
<feature type="domain" description="SUEL-type lectin" evidence="3">
    <location>
        <begin position="4"/>
        <end position="101"/>
    </location>
</feature>
<dbReference type="InterPro" id="IPR043159">
    <property type="entry name" value="Lectin_gal-bd_sf"/>
</dbReference>
<dbReference type="PROSITE" id="PS50228">
    <property type="entry name" value="SUEL_LECTIN"/>
    <property type="match status" value="1"/>
</dbReference>
<keyword evidence="5" id="KW-1185">Reference proteome</keyword>
<dbReference type="Pfam" id="PF02140">
    <property type="entry name" value="SUEL_Lectin"/>
    <property type="match status" value="1"/>
</dbReference>
<feature type="non-terminal residue" evidence="4">
    <location>
        <position position="1"/>
    </location>
</feature>
<evidence type="ECO:0000256" key="2">
    <source>
        <dbReference type="ARBA" id="ARBA00022737"/>
    </source>
</evidence>
<comment type="caution">
    <text evidence="4">The sequence shown here is derived from an EMBL/GenBank/DDBJ whole genome shotgun (WGS) entry which is preliminary data.</text>
</comment>
<keyword evidence="2" id="KW-0677">Repeat</keyword>
<dbReference type="Proteomes" id="UP000316079">
    <property type="component" value="Unassembled WGS sequence"/>
</dbReference>
<evidence type="ECO:0000256" key="1">
    <source>
        <dbReference type="ARBA" id="ARBA00022734"/>
    </source>
</evidence>
<dbReference type="AlphaFoldDB" id="A0A553NAJ4"/>
<dbReference type="OrthoDB" id="1100386at2759"/>
<evidence type="ECO:0000313" key="4">
    <source>
        <dbReference type="EMBL" id="TRY62453.1"/>
    </source>
</evidence>
<organism evidence="4 5">
    <name type="scientific">Danionella cerebrum</name>
    <dbReference type="NCBI Taxonomy" id="2873325"/>
    <lineage>
        <taxon>Eukaryota</taxon>
        <taxon>Metazoa</taxon>
        <taxon>Chordata</taxon>
        <taxon>Craniata</taxon>
        <taxon>Vertebrata</taxon>
        <taxon>Euteleostomi</taxon>
        <taxon>Actinopterygii</taxon>
        <taxon>Neopterygii</taxon>
        <taxon>Teleostei</taxon>
        <taxon>Ostariophysi</taxon>
        <taxon>Cypriniformes</taxon>
        <taxon>Danionidae</taxon>
        <taxon>Danioninae</taxon>
        <taxon>Danionella</taxon>
    </lineage>
</organism>
<dbReference type="GO" id="GO:0030246">
    <property type="term" value="F:carbohydrate binding"/>
    <property type="evidence" value="ECO:0007669"/>
    <property type="project" value="UniProtKB-KW"/>
</dbReference>
<dbReference type="InterPro" id="IPR000922">
    <property type="entry name" value="Lectin_gal-bd_dom"/>
</dbReference>
<dbReference type="PANTHER" id="PTHR46780">
    <property type="entry name" value="PROTEIN EVA-1"/>
    <property type="match status" value="1"/>
</dbReference>
<dbReference type="FunFam" id="2.60.120.740:FF:000001">
    <property type="entry name" value="Adhesion G protein-coupled receptor L2"/>
    <property type="match status" value="1"/>
</dbReference>
<keyword evidence="1" id="KW-0430">Lectin</keyword>
<dbReference type="Gene3D" id="2.60.120.740">
    <property type="match status" value="1"/>
</dbReference>
<evidence type="ECO:0000259" key="3">
    <source>
        <dbReference type="PROSITE" id="PS50228"/>
    </source>
</evidence>
<dbReference type="STRING" id="623744.A0A553NAJ4"/>
<protein>
    <recommendedName>
        <fullName evidence="3">SUEL-type lectin domain-containing protein</fullName>
    </recommendedName>
</protein>